<evidence type="ECO:0000256" key="2">
    <source>
        <dbReference type="SAM" id="Phobius"/>
    </source>
</evidence>
<sequence length="175" mass="18489">MGAAAIALVLLVSAGVKGLNIGAPVSIEGMPCIDKYCPQPGFLCNLNTTTCHKAPECVDIYGEKECNVVVILELCSPKPDAAPLDPYWIMLFKALIVTFIASSAVLALLPCDENQKCDTGYTCDVATLECIASSGGCVDNFTGKGNCAQFKNVGFCKSADTDLIKKWCAKTCDTC</sequence>
<dbReference type="InterPro" id="IPR003582">
    <property type="entry name" value="ShKT_dom"/>
</dbReference>
<organism evidence="5 6">
    <name type="scientific">Steinernema hermaphroditum</name>
    <dbReference type="NCBI Taxonomy" id="289476"/>
    <lineage>
        <taxon>Eukaryota</taxon>
        <taxon>Metazoa</taxon>
        <taxon>Ecdysozoa</taxon>
        <taxon>Nematoda</taxon>
        <taxon>Chromadorea</taxon>
        <taxon>Rhabditida</taxon>
        <taxon>Tylenchina</taxon>
        <taxon>Panagrolaimomorpha</taxon>
        <taxon>Strongyloidoidea</taxon>
        <taxon>Steinernematidae</taxon>
        <taxon>Steinernema</taxon>
    </lineage>
</organism>
<feature type="domain" description="ShKT" evidence="4">
    <location>
        <begin position="137"/>
        <end position="175"/>
    </location>
</feature>
<keyword evidence="2" id="KW-1133">Transmembrane helix</keyword>
<evidence type="ECO:0000313" key="5">
    <source>
        <dbReference type="EMBL" id="KAK0427562.1"/>
    </source>
</evidence>
<name>A0AA39MAZ4_9BILA</name>
<gene>
    <name evidence="5" type="ORF">QR680_010296</name>
</gene>
<dbReference type="AlphaFoldDB" id="A0AA39MAZ4"/>
<accession>A0AA39MAZ4</accession>
<evidence type="ECO:0000313" key="6">
    <source>
        <dbReference type="Proteomes" id="UP001175271"/>
    </source>
</evidence>
<dbReference type="Proteomes" id="UP001175271">
    <property type="component" value="Unassembled WGS sequence"/>
</dbReference>
<dbReference type="PROSITE" id="PS51670">
    <property type="entry name" value="SHKT"/>
    <property type="match status" value="1"/>
</dbReference>
<keyword evidence="2" id="KW-0472">Membrane</keyword>
<dbReference type="Pfam" id="PF01549">
    <property type="entry name" value="ShK"/>
    <property type="match status" value="1"/>
</dbReference>
<feature type="transmembrane region" description="Helical" evidence="2">
    <location>
        <begin position="87"/>
        <end position="109"/>
    </location>
</feature>
<keyword evidence="6" id="KW-1185">Reference proteome</keyword>
<comment type="caution">
    <text evidence="1">Lacks conserved residue(s) required for the propagation of feature annotation.</text>
</comment>
<keyword evidence="2" id="KW-0812">Transmembrane</keyword>
<dbReference type="EMBL" id="JAUCMV010000001">
    <property type="protein sequence ID" value="KAK0427562.1"/>
    <property type="molecule type" value="Genomic_DNA"/>
</dbReference>
<feature type="chain" id="PRO_5041377683" description="ShKT domain-containing protein" evidence="3">
    <location>
        <begin position="19"/>
        <end position="175"/>
    </location>
</feature>
<feature type="signal peptide" evidence="3">
    <location>
        <begin position="1"/>
        <end position="18"/>
    </location>
</feature>
<evidence type="ECO:0000256" key="3">
    <source>
        <dbReference type="SAM" id="SignalP"/>
    </source>
</evidence>
<evidence type="ECO:0000259" key="4">
    <source>
        <dbReference type="PROSITE" id="PS51670"/>
    </source>
</evidence>
<comment type="caution">
    <text evidence="5">The sequence shown here is derived from an EMBL/GenBank/DDBJ whole genome shotgun (WGS) entry which is preliminary data.</text>
</comment>
<keyword evidence="3" id="KW-0732">Signal</keyword>
<reference evidence="5" key="1">
    <citation type="submission" date="2023-06" db="EMBL/GenBank/DDBJ databases">
        <title>Genomic analysis of the entomopathogenic nematode Steinernema hermaphroditum.</title>
        <authorList>
            <person name="Schwarz E.M."/>
            <person name="Heppert J.K."/>
            <person name="Baniya A."/>
            <person name="Schwartz H.T."/>
            <person name="Tan C.-H."/>
            <person name="Antoshechkin I."/>
            <person name="Sternberg P.W."/>
            <person name="Goodrich-Blair H."/>
            <person name="Dillman A.R."/>
        </authorList>
    </citation>
    <scope>NUCLEOTIDE SEQUENCE</scope>
    <source>
        <strain evidence="5">PS9179</strain>
        <tissue evidence="5">Whole animal</tissue>
    </source>
</reference>
<protein>
    <recommendedName>
        <fullName evidence="4">ShKT domain-containing protein</fullName>
    </recommendedName>
</protein>
<proteinExistence type="predicted"/>
<evidence type="ECO:0000256" key="1">
    <source>
        <dbReference type="PROSITE-ProRule" id="PRU01005"/>
    </source>
</evidence>